<proteinExistence type="predicted"/>
<dbReference type="Gene3D" id="3.40.710.10">
    <property type="entry name" value="DD-peptidase/beta-lactamase superfamily"/>
    <property type="match status" value="1"/>
</dbReference>
<feature type="signal peptide" evidence="1">
    <location>
        <begin position="1"/>
        <end position="21"/>
    </location>
</feature>
<dbReference type="Proteomes" id="UP001168528">
    <property type="component" value="Unassembled WGS sequence"/>
</dbReference>
<dbReference type="EC" id="3.1.1.103" evidence="3"/>
<dbReference type="InterPro" id="IPR050491">
    <property type="entry name" value="AmpC-like"/>
</dbReference>
<dbReference type="PANTHER" id="PTHR46825:SF9">
    <property type="entry name" value="BETA-LACTAMASE-RELATED DOMAIN-CONTAINING PROTEIN"/>
    <property type="match status" value="1"/>
</dbReference>
<keyword evidence="3" id="KW-0378">Hydrolase</keyword>
<keyword evidence="4" id="KW-1185">Reference proteome</keyword>
<dbReference type="PANTHER" id="PTHR46825">
    <property type="entry name" value="D-ALANYL-D-ALANINE-CARBOXYPEPTIDASE/ENDOPEPTIDASE AMPH"/>
    <property type="match status" value="1"/>
</dbReference>
<evidence type="ECO:0000313" key="4">
    <source>
        <dbReference type="Proteomes" id="UP001168528"/>
    </source>
</evidence>
<evidence type="ECO:0000256" key="1">
    <source>
        <dbReference type="SAM" id="SignalP"/>
    </source>
</evidence>
<gene>
    <name evidence="3" type="ORF">Q0590_29800</name>
</gene>
<keyword evidence="1" id="KW-0732">Signal</keyword>
<dbReference type="InterPro" id="IPR012338">
    <property type="entry name" value="Beta-lactam/transpept-like"/>
</dbReference>
<dbReference type="GO" id="GO:0016787">
    <property type="term" value="F:hydrolase activity"/>
    <property type="evidence" value="ECO:0007669"/>
    <property type="project" value="UniProtKB-KW"/>
</dbReference>
<feature type="chain" id="PRO_5046156046" evidence="1">
    <location>
        <begin position="22"/>
        <end position="410"/>
    </location>
</feature>
<dbReference type="EMBL" id="JAUKPO010000031">
    <property type="protein sequence ID" value="MDO1450507.1"/>
    <property type="molecule type" value="Genomic_DNA"/>
</dbReference>
<organism evidence="3 4">
    <name type="scientific">Rhodocytophaga aerolata</name>
    <dbReference type="NCBI Taxonomy" id="455078"/>
    <lineage>
        <taxon>Bacteria</taxon>
        <taxon>Pseudomonadati</taxon>
        <taxon>Bacteroidota</taxon>
        <taxon>Cytophagia</taxon>
        <taxon>Cytophagales</taxon>
        <taxon>Rhodocytophagaceae</taxon>
        <taxon>Rhodocytophaga</taxon>
    </lineage>
</organism>
<dbReference type="InterPro" id="IPR001466">
    <property type="entry name" value="Beta-lactam-related"/>
</dbReference>
<dbReference type="Pfam" id="PF00144">
    <property type="entry name" value="Beta-lactamase"/>
    <property type="match status" value="1"/>
</dbReference>
<evidence type="ECO:0000259" key="2">
    <source>
        <dbReference type="Pfam" id="PF00144"/>
    </source>
</evidence>
<reference evidence="3" key="1">
    <citation type="submission" date="2023-07" db="EMBL/GenBank/DDBJ databases">
        <title>The genome sequence of Rhodocytophaga aerolata KACC 12507.</title>
        <authorList>
            <person name="Zhang X."/>
        </authorList>
    </citation>
    <scope>NUCLEOTIDE SEQUENCE</scope>
    <source>
        <strain evidence="3">KACC 12507</strain>
    </source>
</reference>
<name>A0ABT8RIK5_9BACT</name>
<protein>
    <submittedName>
        <fullName evidence="3">Serine hydrolase domain-containing protein</fullName>
        <ecNumber evidence="3">3.1.1.103</ecNumber>
    </submittedName>
</protein>
<accession>A0ABT8RIK5</accession>
<dbReference type="SUPFAM" id="SSF56601">
    <property type="entry name" value="beta-lactamase/transpeptidase-like"/>
    <property type="match status" value="1"/>
</dbReference>
<dbReference type="RefSeq" id="WP_302041307.1">
    <property type="nucleotide sequence ID" value="NZ_JAUKPO010000031.1"/>
</dbReference>
<sequence>MKKSILVFCMLLQLVCVSVYAQTGIFVPELSVVDGQISEFMQKWNLPGGSVALVKEGRLLYARGFGEADKSTRVQPHHLFRIASLSKPITAMAIMKLIQEGMLQADALVFGEKGILNTPAYQHIADERVKRITVRHLLEHTAGWDREINPLGDPMFNSVIIAKEMQVATPANQLAIIQYVLSKPLDFDPGTKFSYSNIGYCIVGRIIEQVTGLPYGEYVYQHLLQPLGIADIQLAKNLYEAKHEKEVRYHDVSSRGLMPSVYDPSDKVSYPYGGFNLEAMDSHGGWIASATDLAKLLVAADGFSTKPDFLQAATINAMITPCKQYPGYAMGWFVNSSGNWWHTGSLAGSSAIMVRLQEGYSWVVLFNGNPQTHAYFAALDQLMITALRKVQIWPTHDLFNPAAVTQRDTQ</sequence>
<comment type="caution">
    <text evidence="3">The sequence shown here is derived from an EMBL/GenBank/DDBJ whole genome shotgun (WGS) entry which is preliminary data.</text>
</comment>
<feature type="domain" description="Beta-lactamase-related" evidence="2">
    <location>
        <begin position="34"/>
        <end position="373"/>
    </location>
</feature>
<evidence type="ECO:0000313" key="3">
    <source>
        <dbReference type="EMBL" id="MDO1450507.1"/>
    </source>
</evidence>